<organism evidence="1 2">
    <name type="scientific">Jatropha curcas</name>
    <name type="common">Barbados nut</name>
    <dbReference type="NCBI Taxonomy" id="180498"/>
    <lineage>
        <taxon>Eukaryota</taxon>
        <taxon>Viridiplantae</taxon>
        <taxon>Streptophyta</taxon>
        <taxon>Embryophyta</taxon>
        <taxon>Tracheophyta</taxon>
        <taxon>Spermatophyta</taxon>
        <taxon>Magnoliopsida</taxon>
        <taxon>eudicotyledons</taxon>
        <taxon>Gunneridae</taxon>
        <taxon>Pentapetalae</taxon>
        <taxon>rosids</taxon>
        <taxon>fabids</taxon>
        <taxon>Malpighiales</taxon>
        <taxon>Euphorbiaceae</taxon>
        <taxon>Crotonoideae</taxon>
        <taxon>Jatropheae</taxon>
        <taxon>Jatropha</taxon>
    </lineage>
</organism>
<name>A0A067KMH0_JATCU</name>
<evidence type="ECO:0000313" key="2">
    <source>
        <dbReference type="Proteomes" id="UP000027138"/>
    </source>
</evidence>
<keyword evidence="2" id="KW-1185">Reference proteome</keyword>
<reference evidence="1 2" key="1">
    <citation type="journal article" date="2014" name="PLoS ONE">
        <title>Global Analysis of Gene Expression Profiles in Physic Nut (Jatropha curcas L.) Seedlings Exposed to Salt Stress.</title>
        <authorList>
            <person name="Zhang L."/>
            <person name="Zhang C."/>
            <person name="Wu P."/>
            <person name="Chen Y."/>
            <person name="Li M."/>
            <person name="Jiang H."/>
            <person name="Wu G."/>
        </authorList>
    </citation>
    <scope>NUCLEOTIDE SEQUENCE [LARGE SCALE GENOMIC DNA]</scope>
    <source>
        <strain evidence="2">cv. GZQX0401</strain>
        <tissue evidence="1">Young leaves</tissue>
    </source>
</reference>
<sequence>MPIWYLKRPKNYEDRRTAPGIFFGGPELPEKPPEQRLAHLPATAAAEPRAAAALQPDFLPINIVPSTPF</sequence>
<proteinExistence type="predicted"/>
<accession>A0A067KMH0</accession>
<dbReference type="EMBL" id="KK914402">
    <property type="protein sequence ID" value="KDP37436.1"/>
    <property type="molecule type" value="Genomic_DNA"/>
</dbReference>
<gene>
    <name evidence="1" type="ORF">JCGZ_08277</name>
</gene>
<dbReference type="Proteomes" id="UP000027138">
    <property type="component" value="Unassembled WGS sequence"/>
</dbReference>
<evidence type="ECO:0000313" key="1">
    <source>
        <dbReference type="EMBL" id="KDP37436.1"/>
    </source>
</evidence>
<protein>
    <submittedName>
        <fullName evidence="1">Uncharacterized protein</fullName>
    </submittedName>
</protein>
<dbReference type="AlphaFoldDB" id="A0A067KMH0"/>